<dbReference type="EMBL" id="JSAN01000030">
    <property type="protein sequence ID" value="KIC73396.1"/>
    <property type="molecule type" value="Genomic_DNA"/>
</dbReference>
<keyword evidence="4" id="KW-0564">Palmitate</keyword>
<evidence type="ECO:0000256" key="3">
    <source>
        <dbReference type="ARBA" id="ARBA00023136"/>
    </source>
</evidence>
<dbReference type="InterPro" id="IPR004872">
    <property type="entry name" value="Lipoprotein_NlpA"/>
</dbReference>
<evidence type="ECO:0000256" key="7">
    <source>
        <dbReference type="PIRSR" id="PIRSR002854-1"/>
    </source>
</evidence>
<organism evidence="9 10">
    <name type="scientific">Candidatus Protochlamydia amoebophila</name>
    <dbReference type="NCBI Taxonomy" id="362787"/>
    <lineage>
        <taxon>Bacteria</taxon>
        <taxon>Pseudomonadati</taxon>
        <taxon>Chlamydiota</taxon>
        <taxon>Chlamydiia</taxon>
        <taxon>Parachlamydiales</taxon>
        <taxon>Parachlamydiaceae</taxon>
        <taxon>Candidatus Protochlamydia</taxon>
    </lineage>
</organism>
<feature type="signal peptide" evidence="8">
    <location>
        <begin position="1"/>
        <end position="30"/>
    </location>
</feature>
<feature type="lipid moiety-binding region" description="S-diacylglycerol cysteine" evidence="7">
    <location>
        <position position="26"/>
    </location>
</feature>
<evidence type="ECO:0000256" key="4">
    <source>
        <dbReference type="ARBA" id="ARBA00023139"/>
    </source>
</evidence>
<evidence type="ECO:0000313" key="10">
    <source>
        <dbReference type="Proteomes" id="UP000031465"/>
    </source>
</evidence>
<evidence type="ECO:0000256" key="1">
    <source>
        <dbReference type="ARBA" id="ARBA00004635"/>
    </source>
</evidence>
<dbReference type="PANTHER" id="PTHR30429:SF0">
    <property type="entry name" value="METHIONINE-BINDING LIPOPROTEIN METQ"/>
    <property type="match status" value="1"/>
</dbReference>
<dbReference type="PROSITE" id="PS51257">
    <property type="entry name" value="PROKAR_LIPOPROTEIN"/>
    <property type="match status" value="1"/>
</dbReference>
<evidence type="ECO:0000256" key="6">
    <source>
        <dbReference type="PIRNR" id="PIRNR002854"/>
    </source>
</evidence>
<dbReference type="PANTHER" id="PTHR30429">
    <property type="entry name" value="D-METHIONINE-BINDING LIPOPROTEIN METQ"/>
    <property type="match status" value="1"/>
</dbReference>
<evidence type="ECO:0000313" key="9">
    <source>
        <dbReference type="EMBL" id="KIC73396.1"/>
    </source>
</evidence>
<keyword evidence="3" id="KW-0472">Membrane</keyword>
<dbReference type="SUPFAM" id="SSF53850">
    <property type="entry name" value="Periplasmic binding protein-like II"/>
    <property type="match status" value="1"/>
</dbReference>
<comment type="subcellular location">
    <subcellularLocation>
        <location evidence="1">Membrane</location>
        <topology evidence="1">Lipid-anchor</topology>
    </subcellularLocation>
</comment>
<proteinExistence type="inferred from homology"/>
<dbReference type="Proteomes" id="UP000031465">
    <property type="component" value="Unassembled WGS sequence"/>
</dbReference>
<keyword evidence="2 8" id="KW-0732">Signal</keyword>
<comment type="similarity">
    <text evidence="6">Belongs to the nlpA lipoprotein family.</text>
</comment>
<protein>
    <recommendedName>
        <fullName evidence="6">Lipoprotein</fullName>
    </recommendedName>
</protein>
<feature type="chain" id="PRO_5002152277" description="Lipoprotein" evidence="8">
    <location>
        <begin position="31"/>
        <end position="268"/>
    </location>
</feature>
<dbReference type="Pfam" id="PF03180">
    <property type="entry name" value="Lipoprotein_9"/>
    <property type="match status" value="1"/>
</dbReference>
<dbReference type="Gene3D" id="3.40.190.10">
    <property type="entry name" value="Periplasmic binding protein-like II"/>
    <property type="match status" value="2"/>
</dbReference>
<reference evidence="9 10" key="1">
    <citation type="journal article" date="2014" name="Mol. Biol. Evol.">
        <title>Massive expansion of Ubiquitination-related gene families within the Chlamydiae.</title>
        <authorList>
            <person name="Domman D."/>
            <person name="Collingro A."/>
            <person name="Lagkouvardos I."/>
            <person name="Gehre L."/>
            <person name="Weinmaier T."/>
            <person name="Rattei T."/>
            <person name="Subtil A."/>
            <person name="Horn M."/>
        </authorList>
    </citation>
    <scope>NUCLEOTIDE SEQUENCE [LARGE SCALE GENOMIC DNA]</scope>
    <source>
        <strain evidence="9 10">EI2</strain>
    </source>
</reference>
<evidence type="ECO:0000256" key="5">
    <source>
        <dbReference type="ARBA" id="ARBA00023288"/>
    </source>
</evidence>
<comment type="caution">
    <text evidence="9">The sequence shown here is derived from an EMBL/GenBank/DDBJ whole genome shotgun (WGS) entry which is preliminary data.</text>
</comment>
<evidence type="ECO:0000256" key="8">
    <source>
        <dbReference type="SAM" id="SignalP"/>
    </source>
</evidence>
<evidence type="ECO:0000256" key="2">
    <source>
        <dbReference type="ARBA" id="ARBA00022729"/>
    </source>
</evidence>
<keyword evidence="5 6" id="KW-0449">Lipoprotein</keyword>
<dbReference type="PATRIC" id="fig|362787.3.peg.501"/>
<dbReference type="CDD" id="cd13597">
    <property type="entry name" value="PBP2_lipoprotein_Tp32"/>
    <property type="match status" value="1"/>
</dbReference>
<dbReference type="GO" id="GO:0016020">
    <property type="term" value="C:membrane"/>
    <property type="evidence" value="ECO:0007669"/>
    <property type="project" value="UniProtKB-SubCell"/>
</dbReference>
<gene>
    <name evidence="9" type="primary">metQ</name>
    <name evidence="9" type="ORF">DB44_BG00850</name>
</gene>
<accession>A0A0C1JSD2</accession>
<sequence>MKKYLKKISGAFYPALLVALVALSSCSRSSKTQLEVAATSVPHAEILEFIKPELKEQGINLSIITVDDYHTPNRALQDKEVDANFFQHLPFLEAQIADFGYQLEPLVAVHLEPMGLYSQKLKSLKKMKNGLTLAIPSDPSNQARALAMLQQLGFIRLKKTDALSSVFDIIYNTYHLKFIEIDSPLLARSLNDVDLAAITTNFALQAGLSPQKDALALEDKNSQFVNVVAVRAGEINRKDLQILKQVLTSEKVKDFIESHYRGAVIPAF</sequence>
<name>A0A0C1JSD2_9BACT</name>
<dbReference type="PIRSF" id="PIRSF002854">
    <property type="entry name" value="MetQ"/>
    <property type="match status" value="1"/>
</dbReference>
<dbReference type="RefSeq" id="WP_039356809.1">
    <property type="nucleotide sequence ID" value="NZ_JSAN01000030.1"/>
</dbReference>
<dbReference type="AlphaFoldDB" id="A0A0C1JSD2"/>